<dbReference type="CDD" id="cd03218">
    <property type="entry name" value="ABC_YhbG"/>
    <property type="match status" value="1"/>
</dbReference>
<keyword evidence="6" id="KW-1003">Cell membrane</keyword>
<dbReference type="Pfam" id="PF00005">
    <property type="entry name" value="ABC_tran"/>
    <property type="match status" value="1"/>
</dbReference>
<dbReference type="InterPro" id="IPR003439">
    <property type="entry name" value="ABC_transporter-like_ATP-bd"/>
</dbReference>
<feature type="domain" description="ABC transporter" evidence="15">
    <location>
        <begin position="25"/>
        <end position="257"/>
    </location>
</feature>
<dbReference type="InterPro" id="IPR027417">
    <property type="entry name" value="P-loop_NTPase"/>
</dbReference>
<evidence type="ECO:0000256" key="9">
    <source>
        <dbReference type="ARBA" id="ARBA00022741"/>
    </source>
</evidence>
<keyword evidence="12" id="KW-0472">Membrane</keyword>
<evidence type="ECO:0000256" key="8">
    <source>
        <dbReference type="ARBA" id="ARBA00022519"/>
    </source>
</evidence>
<evidence type="ECO:0000256" key="5">
    <source>
        <dbReference type="ARBA" id="ARBA00022448"/>
    </source>
</evidence>
<keyword evidence="7" id="KW-0963">Cytoplasm</keyword>
<dbReference type="GO" id="GO:0005737">
    <property type="term" value="C:cytoplasm"/>
    <property type="evidence" value="ECO:0007669"/>
    <property type="project" value="UniProtKB-SubCell"/>
</dbReference>
<dbReference type="InterPro" id="IPR003593">
    <property type="entry name" value="AAA+_ATPase"/>
</dbReference>
<dbReference type="InterPro" id="IPR051120">
    <property type="entry name" value="ABC_AA/LPS_Transport"/>
</dbReference>
<dbReference type="InterPro" id="IPR032823">
    <property type="entry name" value="BCA_ABC_TP_C"/>
</dbReference>
<dbReference type="SMART" id="SM00382">
    <property type="entry name" value="AAA"/>
    <property type="match status" value="1"/>
</dbReference>
<dbReference type="InterPro" id="IPR030921">
    <property type="entry name" value="LPS_export_LptB"/>
</dbReference>
<protein>
    <recommendedName>
        <fullName evidence="4">Lipopolysaccharide export system ATP-binding protein LptB</fullName>
    </recommendedName>
</protein>
<comment type="function">
    <text evidence="13">Part of the ABC transporter complex LptBFG involved in the translocation of lipopolysaccharide (LPS) from the inner membrane to the outer membrane. Probably responsible for energy coupling to the transport system.</text>
</comment>
<dbReference type="PANTHER" id="PTHR45772:SF10">
    <property type="entry name" value="LIPOPOLYSACCHARIDE EXPORT SYSTEM ATP-BINDING PROTEIN LPTB"/>
    <property type="match status" value="1"/>
</dbReference>
<dbReference type="GO" id="GO:0043190">
    <property type="term" value="C:ATP-binding cassette (ABC) transporter complex"/>
    <property type="evidence" value="ECO:0007669"/>
    <property type="project" value="InterPro"/>
</dbReference>
<keyword evidence="10 16" id="KW-0067">ATP-binding</keyword>
<evidence type="ECO:0000256" key="6">
    <source>
        <dbReference type="ARBA" id="ARBA00022475"/>
    </source>
</evidence>
<comment type="subunit">
    <text evidence="14">Component of the lipopolysaccharide transport and assembly complex. The LptBFG transporter is composed of two ATP-binding proteins (LptB) and two transmembrane proteins (LptF and LptG).</text>
</comment>
<dbReference type="AlphaFoldDB" id="A0A212KHJ5"/>
<dbReference type="GO" id="GO:0055085">
    <property type="term" value="P:transmembrane transport"/>
    <property type="evidence" value="ECO:0007669"/>
    <property type="project" value="InterPro"/>
</dbReference>
<evidence type="ECO:0000256" key="2">
    <source>
        <dbReference type="ARBA" id="ARBA00004515"/>
    </source>
</evidence>
<dbReference type="Gene3D" id="3.40.50.300">
    <property type="entry name" value="P-loop containing nucleotide triphosphate hydrolases"/>
    <property type="match status" value="1"/>
</dbReference>
<evidence type="ECO:0000256" key="12">
    <source>
        <dbReference type="ARBA" id="ARBA00023136"/>
    </source>
</evidence>
<keyword evidence="8" id="KW-0997">Cell inner membrane</keyword>
<comment type="subcellular location">
    <subcellularLocation>
        <location evidence="2">Cell inner membrane</location>
        <topology evidence="2">Peripheral membrane protein</topology>
        <orientation evidence="2">Cytoplasmic side</orientation>
    </subcellularLocation>
    <subcellularLocation>
        <location evidence="1">Cytoplasm</location>
    </subcellularLocation>
</comment>
<dbReference type="PANTHER" id="PTHR45772">
    <property type="entry name" value="CONSERVED COMPONENT OF ABC TRANSPORTER FOR NATURAL AMINO ACIDS-RELATED"/>
    <property type="match status" value="1"/>
</dbReference>
<organism evidence="16">
    <name type="scientific">uncultured Alphaproteobacteria bacterium</name>
    <dbReference type="NCBI Taxonomy" id="91750"/>
    <lineage>
        <taxon>Bacteria</taxon>
        <taxon>Pseudomonadati</taxon>
        <taxon>Pseudomonadota</taxon>
        <taxon>Alphaproteobacteria</taxon>
        <taxon>environmental samples</taxon>
    </lineage>
</organism>
<dbReference type="InterPro" id="IPR017871">
    <property type="entry name" value="ABC_transporter-like_CS"/>
</dbReference>
<reference evidence="16" key="1">
    <citation type="submission" date="2016-04" db="EMBL/GenBank/DDBJ databases">
        <authorList>
            <person name="Evans L.H."/>
            <person name="Alamgir A."/>
            <person name="Owens N."/>
            <person name="Weber N.D."/>
            <person name="Virtaneva K."/>
            <person name="Barbian K."/>
            <person name="Babar A."/>
            <person name="Rosenke K."/>
        </authorList>
    </citation>
    <scope>NUCLEOTIDE SEQUENCE</scope>
    <source>
        <strain evidence="16">86</strain>
    </source>
</reference>
<dbReference type="Pfam" id="PF12399">
    <property type="entry name" value="BCA_ABC_TP_C"/>
    <property type="match status" value="1"/>
</dbReference>
<dbReference type="PROSITE" id="PS50893">
    <property type="entry name" value="ABC_TRANSPORTER_2"/>
    <property type="match status" value="1"/>
</dbReference>
<evidence type="ECO:0000256" key="3">
    <source>
        <dbReference type="ARBA" id="ARBA00010865"/>
    </source>
</evidence>
<evidence type="ECO:0000256" key="7">
    <source>
        <dbReference type="ARBA" id="ARBA00022490"/>
    </source>
</evidence>
<gene>
    <name evidence="16" type="primary">lptB</name>
    <name evidence="16" type="ORF">KL86APRO_20082</name>
</gene>
<accession>A0A212KHJ5</accession>
<dbReference type="NCBIfam" id="TIGR04406">
    <property type="entry name" value="LPS_export_lptB"/>
    <property type="match status" value="1"/>
</dbReference>
<evidence type="ECO:0000256" key="14">
    <source>
        <dbReference type="ARBA" id="ARBA00026081"/>
    </source>
</evidence>
<evidence type="ECO:0000313" key="16">
    <source>
        <dbReference type="EMBL" id="SBW11127.1"/>
    </source>
</evidence>
<dbReference type="SUPFAM" id="SSF52540">
    <property type="entry name" value="P-loop containing nucleoside triphosphate hydrolases"/>
    <property type="match status" value="1"/>
</dbReference>
<evidence type="ECO:0000256" key="10">
    <source>
        <dbReference type="ARBA" id="ARBA00022840"/>
    </source>
</evidence>
<dbReference type="FunFam" id="3.40.50.300:FF:000151">
    <property type="entry name" value="Lipopolysaccharide ABC transporter ATP-binding protein"/>
    <property type="match status" value="1"/>
</dbReference>
<evidence type="ECO:0000256" key="4">
    <source>
        <dbReference type="ARBA" id="ARBA00017803"/>
    </source>
</evidence>
<comment type="similarity">
    <text evidence="3">Belongs to the ABC transporter superfamily. Outer membrane lipopolysaccharide export (TC 1.B.42) family.</text>
</comment>
<keyword evidence="5" id="KW-0813">Transport</keyword>
<dbReference type="EMBL" id="FLUO01000002">
    <property type="protein sequence ID" value="SBW11127.1"/>
    <property type="molecule type" value="Genomic_DNA"/>
</dbReference>
<keyword evidence="9" id="KW-0547">Nucleotide-binding</keyword>
<keyword evidence="11" id="KW-1278">Translocase</keyword>
<dbReference type="GO" id="GO:0016887">
    <property type="term" value="F:ATP hydrolysis activity"/>
    <property type="evidence" value="ECO:0007669"/>
    <property type="project" value="InterPro"/>
</dbReference>
<sequence>MSNPAPQPAPAAEVTPLAGSALAGLVVTGLGKSFKRRPVLRDVSLSVKRGEAVGLLGPNGAGKTTCFYCITGLINPDVGTIALDGVTITPLPMYRRARLGIGYLPQEASIFRGLSVEDNINAVLEIVEPDADAREAQLEALLAEFSVTHLRRASAMSLSGGERRRVEIARALASRPSFILLDEPLAGIDPIAVGEIRNLVAHLKDRGIGVLITDHNVRETLDIIDRAYILYDGTVMMEGAPAEIVAHEGVRRVYLGDRFTL</sequence>
<evidence type="ECO:0000256" key="11">
    <source>
        <dbReference type="ARBA" id="ARBA00022967"/>
    </source>
</evidence>
<name>A0A212KHJ5_9PROT</name>
<dbReference type="GO" id="GO:0005524">
    <property type="term" value="F:ATP binding"/>
    <property type="evidence" value="ECO:0007669"/>
    <property type="project" value="UniProtKB-KW"/>
</dbReference>
<evidence type="ECO:0000256" key="1">
    <source>
        <dbReference type="ARBA" id="ARBA00004496"/>
    </source>
</evidence>
<proteinExistence type="inferred from homology"/>
<dbReference type="PROSITE" id="PS00211">
    <property type="entry name" value="ABC_TRANSPORTER_1"/>
    <property type="match status" value="1"/>
</dbReference>
<evidence type="ECO:0000256" key="13">
    <source>
        <dbReference type="ARBA" id="ARBA00024818"/>
    </source>
</evidence>
<evidence type="ECO:0000259" key="15">
    <source>
        <dbReference type="PROSITE" id="PS50893"/>
    </source>
</evidence>